<evidence type="ECO:0000313" key="1">
    <source>
        <dbReference type="EMBL" id="MBX43228.1"/>
    </source>
</evidence>
<protein>
    <submittedName>
        <fullName evidence="1">Uncharacterized protein</fullName>
    </submittedName>
</protein>
<name>A0A2P2NL57_RHIMU</name>
<organism evidence="1">
    <name type="scientific">Rhizophora mucronata</name>
    <name type="common">Asiatic mangrove</name>
    <dbReference type="NCBI Taxonomy" id="61149"/>
    <lineage>
        <taxon>Eukaryota</taxon>
        <taxon>Viridiplantae</taxon>
        <taxon>Streptophyta</taxon>
        <taxon>Embryophyta</taxon>
        <taxon>Tracheophyta</taxon>
        <taxon>Spermatophyta</taxon>
        <taxon>Magnoliopsida</taxon>
        <taxon>eudicotyledons</taxon>
        <taxon>Gunneridae</taxon>
        <taxon>Pentapetalae</taxon>
        <taxon>rosids</taxon>
        <taxon>fabids</taxon>
        <taxon>Malpighiales</taxon>
        <taxon>Rhizophoraceae</taxon>
        <taxon>Rhizophora</taxon>
    </lineage>
</organism>
<accession>A0A2P2NL57</accession>
<dbReference type="EMBL" id="GGEC01062744">
    <property type="protein sequence ID" value="MBX43228.1"/>
    <property type="molecule type" value="Transcribed_RNA"/>
</dbReference>
<sequence length="64" mass="7179">MNLTVNCLASQLCGSLDKKLKMSILCLLYFIEISLKDVIWNPDCAVSIFFGNSRYLDAHVSVSH</sequence>
<reference evidence="1" key="1">
    <citation type="submission" date="2018-02" db="EMBL/GenBank/DDBJ databases">
        <title>Rhizophora mucronata_Transcriptome.</title>
        <authorList>
            <person name="Meera S.P."/>
            <person name="Sreeshan A."/>
            <person name="Augustine A."/>
        </authorList>
    </citation>
    <scope>NUCLEOTIDE SEQUENCE</scope>
    <source>
        <tissue evidence="1">Leaf</tissue>
    </source>
</reference>
<proteinExistence type="predicted"/>
<dbReference type="AlphaFoldDB" id="A0A2P2NL57"/>